<evidence type="ECO:0000256" key="2">
    <source>
        <dbReference type="SAM" id="Phobius"/>
    </source>
</evidence>
<dbReference type="GO" id="GO:0042765">
    <property type="term" value="C:GPI-anchor transamidase complex"/>
    <property type="evidence" value="ECO:0007669"/>
    <property type="project" value="InterPro"/>
</dbReference>
<keyword evidence="3" id="KW-0732">Signal</keyword>
<feature type="transmembrane region" description="Helical" evidence="2">
    <location>
        <begin position="517"/>
        <end position="536"/>
    </location>
</feature>
<dbReference type="AlphaFoldDB" id="A0AAV7X4L5"/>
<evidence type="ECO:0000313" key="5">
    <source>
        <dbReference type="Proteomes" id="UP001075354"/>
    </source>
</evidence>
<evidence type="ECO:0000313" key="4">
    <source>
        <dbReference type="EMBL" id="KAJ1519664.1"/>
    </source>
</evidence>
<keyword evidence="2" id="KW-0472">Membrane</keyword>
<accession>A0AAV7X4L5</accession>
<dbReference type="EMBL" id="JAPTSV010000016">
    <property type="protein sequence ID" value="KAJ1519664.1"/>
    <property type="molecule type" value="Genomic_DNA"/>
</dbReference>
<dbReference type="Proteomes" id="UP001075354">
    <property type="component" value="Chromosome 16"/>
</dbReference>
<feature type="compositionally biased region" description="Basic and acidic residues" evidence="1">
    <location>
        <begin position="573"/>
        <end position="593"/>
    </location>
</feature>
<evidence type="ECO:0008006" key="6">
    <source>
        <dbReference type="Google" id="ProtNLM"/>
    </source>
</evidence>
<keyword evidence="2" id="KW-0812">Transmembrane</keyword>
<dbReference type="InterPro" id="IPR007245">
    <property type="entry name" value="PIG-T"/>
</dbReference>
<keyword evidence="2" id="KW-1133">Transmembrane helix</keyword>
<comment type="caution">
    <text evidence="4">The sequence shown here is derived from an EMBL/GenBank/DDBJ whole genome shotgun (WGS) entry which is preliminary data.</text>
</comment>
<dbReference type="PANTHER" id="PTHR12959">
    <property type="entry name" value="GPI TRANSAMIDASE COMPONENT PIG-T-RELATED"/>
    <property type="match status" value="1"/>
</dbReference>
<dbReference type="PANTHER" id="PTHR12959:SF11">
    <property type="entry name" value="GPI TRANSAMIDASE COMPONENT PIG-T"/>
    <property type="match status" value="1"/>
</dbReference>
<feature type="signal peptide" evidence="3">
    <location>
        <begin position="1"/>
        <end position="16"/>
    </location>
</feature>
<proteinExistence type="predicted"/>
<evidence type="ECO:0000256" key="3">
    <source>
        <dbReference type="SAM" id="SignalP"/>
    </source>
</evidence>
<evidence type="ECO:0000256" key="1">
    <source>
        <dbReference type="SAM" id="MobiDB-lite"/>
    </source>
</evidence>
<reference evidence="4" key="1">
    <citation type="submission" date="2022-12" db="EMBL/GenBank/DDBJ databases">
        <title>Chromosome-level genome assembly of the bean flower thrips Megalurothrips usitatus.</title>
        <authorList>
            <person name="Ma L."/>
            <person name="Liu Q."/>
            <person name="Li H."/>
            <person name="Cai W."/>
        </authorList>
    </citation>
    <scope>NUCLEOTIDE SEQUENCE</scope>
    <source>
        <strain evidence="4">Cailab_2022a</strain>
    </source>
</reference>
<keyword evidence="5" id="KW-1185">Reference proteome</keyword>
<organism evidence="4 5">
    <name type="scientific">Megalurothrips usitatus</name>
    <name type="common">bean blossom thrips</name>
    <dbReference type="NCBI Taxonomy" id="439358"/>
    <lineage>
        <taxon>Eukaryota</taxon>
        <taxon>Metazoa</taxon>
        <taxon>Ecdysozoa</taxon>
        <taxon>Arthropoda</taxon>
        <taxon>Hexapoda</taxon>
        <taxon>Insecta</taxon>
        <taxon>Pterygota</taxon>
        <taxon>Neoptera</taxon>
        <taxon>Paraneoptera</taxon>
        <taxon>Thysanoptera</taxon>
        <taxon>Terebrantia</taxon>
        <taxon>Thripoidea</taxon>
        <taxon>Thripidae</taxon>
        <taxon>Megalurothrips</taxon>
    </lineage>
</organism>
<sequence length="617" mass="69281">MIVWALFTLFVAHVSGLGQSELYGDEFHEELLLKQLPSGHVYAHFQFTTLWENGGDQPNHHCHLFPQSLSEVLHLYNVDEMHLSLTGGLWRHENWGYPIVSAPPGAELWAWFKEGTEDVDKKWTLLSNALSGLFCASLNFINPQQSLNPKYSFAPLGAYDTPSRNRSLLRYSTLPREIVCTENLTPFKKLLPCDSKKGLSSLLSAGYIHNANYHSLGIHVRPQCKDVNCHETVLELRQTVSLVYDLIILGQESRDWSFRKLFGVGLAGSCPLASTSKIYVDCSTNGTSSVYTLTPDPTETINSNRGGYNTVFAVYDIKKTNIINMFSISSTHKGPRVYLLNSPPVLHATRYIVGYGQEHGGIVTKIHNNHWKDLDISLFENIPWFLPIYYHTLKISVNAGKQILKPYAKHYIPGRDRNRPYALELLVTLPPRSITEVYIEFDYSFLKWQEYPPDANHGFYVGAAVITSLLPHTKNYTGIPIDGSTFSSSINASRDTYPVTLHTEILLVTLPTPDFSMPYNVICLACTVVALAFGPLHNHTTKRLQMLDSCEESKGLLASLKLRLKSLLSKSSSEPEKSAPEQKREESKSKEPSQEGDPSCEQKIMKRKKTKGTAAAK</sequence>
<protein>
    <recommendedName>
        <fullName evidence="6">GPI transamidase component PIG-T</fullName>
    </recommendedName>
</protein>
<name>A0AAV7X4L5_9NEOP</name>
<feature type="region of interest" description="Disordered" evidence="1">
    <location>
        <begin position="569"/>
        <end position="617"/>
    </location>
</feature>
<dbReference type="Pfam" id="PF04113">
    <property type="entry name" value="Gpi16"/>
    <property type="match status" value="2"/>
</dbReference>
<feature type="chain" id="PRO_5043473844" description="GPI transamidase component PIG-T" evidence="3">
    <location>
        <begin position="17"/>
        <end position="617"/>
    </location>
</feature>
<gene>
    <name evidence="4" type="ORF">ONE63_004930</name>
</gene>
<dbReference type="GO" id="GO:0016255">
    <property type="term" value="P:attachment of GPI anchor to protein"/>
    <property type="evidence" value="ECO:0007669"/>
    <property type="project" value="InterPro"/>
</dbReference>